<dbReference type="EMBL" id="JABWDY010027689">
    <property type="protein sequence ID" value="KAF5187697.1"/>
    <property type="molecule type" value="Genomic_DNA"/>
</dbReference>
<accession>A0A7J6VSI4</accession>
<organism evidence="1 2">
    <name type="scientific">Thalictrum thalictroides</name>
    <name type="common">Rue-anemone</name>
    <name type="synonym">Anemone thalictroides</name>
    <dbReference type="NCBI Taxonomy" id="46969"/>
    <lineage>
        <taxon>Eukaryota</taxon>
        <taxon>Viridiplantae</taxon>
        <taxon>Streptophyta</taxon>
        <taxon>Embryophyta</taxon>
        <taxon>Tracheophyta</taxon>
        <taxon>Spermatophyta</taxon>
        <taxon>Magnoliopsida</taxon>
        <taxon>Ranunculales</taxon>
        <taxon>Ranunculaceae</taxon>
        <taxon>Thalictroideae</taxon>
        <taxon>Thalictrum</taxon>
    </lineage>
</organism>
<reference evidence="1 2" key="1">
    <citation type="submission" date="2020-06" db="EMBL/GenBank/DDBJ databases">
        <title>Transcriptomic and genomic resources for Thalictrum thalictroides and T. hernandezii: Facilitating candidate gene discovery in an emerging model plant lineage.</title>
        <authorList>
            <person name="Arias T."/>
            <person name="Riano-Pachon D.M."/>
            <person name="Di Stilio V.S."/>
        </authorList>
    </citation>
    <scope>NUCLEOTIDE SEQUENCE [LARGE SCALE GENOMIC DNA]</scope>
    <source>
        <strain evidence="2">cv. WT478/WT964</strain>
        <tissue evidence="1">Leaves</tissue>
    </source>
</reference>
<gene>
    <name evidence="1" type="ORF">FRX31_022716</name>
</gene>
<protein>
    <submittedName>
        <fullName evidence="1">Nad-dependent protein deacetylase srt1</fullName>
    </submittedName>
</protein>
<dbReference type="AlphaFoldDB" id="A0A7J6VSI4"/>
<dbReference type="Proteomes" id="UP000554482">
    <property type="component" value="Unassembled WGS sequence"/>
</dbReference>
<proteinExistence type="predicted"/>
<dbReference type="OrthoDB" id="424302at2759"/>
<keyword evidence="2" id="KW-1185">Reference proteome</keyword>
<comment type="caution">
    <text evidence="1">The sequence shown here is derived from an EMBL/GenBank/DDBJ whole genome shotgun (WGS) entry which is preliminary data.</text>
</comment>
<sequence length="179" mass="20850">MHGPFTCAADKKYVKWSLRIASVHGQRAPLPFLQSVEVFFPERPELKTAVLLEQPFELKRYFELVSNRRYYHRWSYVYLLTDSFEHDKDAILQKLRDTALQELCCGQHEFVERETVLSPRSDLTVCAIVTNIVEYDRIFLKSKANGIDMESNGNILKRCFSGKIDENKASPKRSKECLL</sequence>
<evidence type="ECO:0000313" key="2">
    <source>
        <dbReference type="Proteomes" id="UP000554482"/>
    </source>
</evidence>
<evidence type="ECO:0000313" key="1">
    <source>
        <dbReference type="EMBL" id="KAF5187697.1"/>
    </source>
</evidence>
<name>A0A7J6VSI4_THATH</name>